<dbReference type="EMBL" id="LT984814">
    <property type="protein sequence ID" value="SPD68627.1"/>
    <property type="molecule type" value="Genomic_DNA"/>
</dbReference>
<proteinExistence type="predicted"/>
<gene>
    <name evidence="1" type="ORF">CBM2636_MP21477</name>
</gene>
<dbReference type="AlphaFoldDB" id="A0A9Q7V1K7"/>
<name>A0A9Q7V1K7_9BURK</name>
<dbReference type="Pfam" id="PF05721">
    <property type="entry name" value="PhyH"/>
    <property type="match status" value="1"/>
</dbReference>
<reference evidence="1 2" key="1">
    <citation type="submission" date="2018-01" db="EMBL/GenBank/DDBJ databases">
        <authorList>
            <person name="Clerissi C."/>
        </authorList>
    </citation>
    <scope>NUCLEOTIDE SEQUENCE [LARGE SCALE GENOMIC DNA]</scope>
    <source>
        <strain evidence="1">Cupriavidus taiwanensis SWF 66322</strain>
        <plasmid evidence="2">cbm2636_mp</plasmid>
    </source>
</reference>
<sequence length="27" mass="2946">MLDEPTQANGCLYFIPGSHKEGNLDPV</sequence>
<organism evidence="1 2">
    <name type="scientific">Cupriavidus taiwanensis</name>
    <dbReference type="NCBI Taxonomy" id="164546"/>
    <lineage>
        <taxon>Bacteria</taxon>
        <taxon>Pseudomonadati</taxon>
        <taxon>Pseudomonadota</taxon>
        <taxon>Betaproteobacteria</taxon>
        <taxon>Burkholderiales</taxon>
        <taxon>Burkholderiaceae</taxon>
        <taxon>Cupriavidus</taxon>
    </lineage>
</organism>
<dbReference type="Gene3D" id="2.60.120.620">
    <property type="entry name" value="q2cbj1_9rhob like domain"/>
    <property type="match status" value="1"/>
</dbReference>
<dbReference type="SUPFAM" id="SSF51197">
    <property type="entry name" value="Clavaminate synthase-like"/>
    <property type="match status" value="1"/>
</dbReference>
<geneLocation type="plasmid" evidence="2">
    <name>cbm2636_mp</name>
</geneLocation>
<dbReference type="InterPro" id="IPR008775">
    <property type="entry name" value="Phytyl_CoA_dOase-like"/>
</dbReference>
<evidence type="ECO:0000313" key="1">
    <source>
        <dbReference type="EMBL" id="SPD68627.1"/>
    </source>
</evidence>
<dbReference type="GO" id="GO:0016706">
    <property type="term" value="F:2-oxoglutarate-dependent dioxygenase activity"/>
    <property type="evidence" value="ECO:0007669"/>
    <property type="project" value="UniProtKB-ARBA"/>
</dbReference>
<protein>
    <submittedName>
        <fullName evidence="1">Uncharacterized protein</fullName>
    </submittedName>
</protein>
<dbReference type="Proteomes" id="UP000254259">
    <property type="component" value="Plasmid CBM2636_mp"/>
</dbReference>
<evidence type="ECO:0000313" key="2">
    <source>
        <dbReference type="Proteomes" id="UP000254259"/>
    </source>
</evidence>
<accession>A0A9Q7V1K7</accession>
<keyword evidence="1" id="KW-0614">Plasmid</keyword>